<keyword evidence="1" id="KW-0175">Coiled coil</keyword>
<organism evidence="2 3">
    <name type="scientific">Dipteronia sinensis</name>
    <dbReference type="NCBI Taxonomy" id="43782"/>
    <lineage>
        <taxon>Eukaryota</taxon>
        <taxon>Viridiplantae</taxon>
        <taxon>Streptophyta</taxon>
        <taxon>Embryophyta</taxon>
        <taxon>Tracheophyta</taxon>
        <taxon>Spermatophyta</taxon>
        <taxon>Magnoliopsida</taxon>
        <taxon>eudicotyledons</taxon>
        <taxon>Gunneridae</taxon>
        <taxon>Pentapetalae</taxon>
        <taxon>rosids</taxon>
        <taxon>malvids</taxon>
        <taxon>Sapindales</taxon>
        <taxon>Sapindaceae</taxon>
        <taxon>Hippocastanoideae</taxon>
        <taxon>Acereae</taxon>
        <taxon>Dipteronia</taxon>
    </lineage>
</organism>
<evidence type="ECO:0000313" key="2">
    <source>
        <dbReference type="EMBL" id="KAK3213021.1"/>
    </source>
</evidence>
<keyword evidence="3" id="KW-1185">Reference proteome</keyword>
<reference evidence="2" key="1">
    <citation type="journal article" date="2023" name="Plant J.">
        <title>Genome sequences and population genomics provide insights into the demographic history, inbreeding, and mutation load of two 'living fossil' tree species of Dipteronia.</title>
        <authorList>
            <person name="Feng Y."/>
            <person name="Comes H.P."/>
            <person name="Chen J."/>
            <person name="Zhu S."/>
            <person name="Lu R."/>
            <person name="Zhang X."/>
            <person name="Li P."/>
            <person name="Qiu J."/>
            <person name="Olsen K.M."/>
            <person name="Qiu Y."/>
        </authorList>
    </citation>
    <scope>NUCLEOTIDE SEQUENCE</scope>
    <source>
        <strain evidence="2">NBL</strain>
    </source>
</reference>
<feature type="coiled-coil region" evidence="1">
    <location>
        <begin position="88"/>
        <end position="290"/>
    </location>
</feature>
<dbReference type="EMBL" id="JANJYJ010000005">
    <property type="protein sequence ID" value="KAK3213021.1"/>
    <property type="molecule type" value="Genomic_DNA"/>
</dbReference>
<dbReference type="Gene3D" id="1.10.287.1490">
    <property type="match status" value="1"/>
</dbReference>
<gene>
    <name evidence="2" type="ORF">Dsin_017727</name>
</gene>
<sequence>MEIVVLRRNIALLYEACNNSIMDIVNKKAELVGNNSVFGERGMSLNPVTSVDGDLPSGGQSLFNSEEYIKAIAGRLSSTLKDFAVTKSENVEGNLKEMKGTIADLQRELQEKDIQKDRICSELVAQIKGAEAAAQSYLQDLQSEKSRVYDMEQQLKAMEEERSLLEQRLKELQDDQATLTELQDRVKSLSDVLPAKDQEIEALMQALDEEEIQMDELKNRIKELEKVLQQKNLDLQNLEASRGKIAKRLSVTVKKFDELHHLSESLLAEVEKLQSQLQDRDAEISFLRQEVTRCTNEVLAASQTSKKRDSDEIQEILSWVDTIISETGVHDLHLDDKESSQGQCRELLQKKISAIISQFVDQRVAAQSRDAMLQVERGKVQELTHREEVLRKSLHEKESQINMLEDVGDSGRENSLTSEILEVKPVMNKWTVPGPSTTSQVRSLRKVNNDQVAIAIDTERDSSRLEDEDDDKVHGFKSLTTSRIVPRFTRPVTDMIDGLWVSCDRALMRQPALRLSIIVYWAVLHTLLASLVF</sequence>
<accession>A0AAE0E6Q0</accession>
<comment type="caution">
    <text evidence="2">The sequence shown here is derived from an EMBL/GenBank/DDBJ whole genome shotgun (WGS) entry which is preliminary data.</text>
</comment>
<evidence type="ECO:0000313" key="3">
    <source>
        <dbReference type="Proteomes" id="UP001281410"/>
    </source>
</evidence>
<dbReference type="Proteomes" id="UP001281410">
    <property type="component" value="Unassembled WGS sequence"/>
</dbReference>
<dbReference type="PANTHER" id="PTHR43939:SF50">
    <property type="entry name" value="NUCLEOPORIN"/>
    <property type="match status" value="1"/>
</dbReference>
<dbReference type="AlphaFoldDB" id="A0AAE0E6Q0"/>
<evidence type="ECO:0000256" key="1">
    <source>
        <dbReference type="SAM" id="Coils"/>
    </source>
</evidence>
<dbReference type="PANTHER" id="PTHR43939">
    <property type="entry name" value="COILED-COIL DOMAIN-CONTAINING PROTEIN 158"/>
    <property type="match status" value="1"/>
</dbReference>
<protein>
    <submittedName>
        <fullName evidence="2">Uncharacterized protein</fullName>
    </submittedName>
</protein>
<name>A0AAE0E6Q0_9ROSI</name>
<proteinExistence type="predicted"/>
<dbReference type="SUPFAM" id="SSF57997">
    <property type="entry name" value="Tropomyosin"/>
    <property type="match status" value="1"/>
</dbReference>